<dbReference type="EMBL" id="BFAA01001722">
    <property type="protein sequence ID" value="GCB69598.1"/>
    <property type="molecule type" value="Genomic_DNA"/>
</dbReference>
<feature type="compositionally biased region" description="Polar residues" evidence="13">
    <location>
        <begin position="247"/>
        <end position="260"/>
    </location>
</feature>
<feature type="region of interest" description="Disordered" evidence="13">
    <location>
        <begin position="722"/>
        <end position="746"/>
    </location>
</feature>
<evidence type="ECO:0000256" key="4">
    <source>
        <dbReference type="ARBA" id="ARBA00022553"/>
    </source>
</evidence>
<evidence type="ECO:0000256" key="6">
    <source>
        <dbReference type="ARBA" id="ARBA00022741"/>
    </source>
</evidence>
<evidence type="ECO:0000313" key="16">
    <source>
        <dbReference type="Proteomes" id="UP000288216"/>
    </source>
</evidence>
<dbReference type="SMART" id="SM00220">
    <property type="entry name" value="S_TKc"/>
    <property type="match status" value="1"/>
</dbReference>
<feature type="compositionally biased region" description="Basic and acidic residues" evidence="13">
    <location>
        <begin position="42"/>
        <end position="52"/>
    </location>
</feature>
<dbReference type="InterPro" id="IPR017441">
    <property type="entry name" value="Protein_kinase_ATP_BS"/>
</dbReference>
<evidence type="ECO:0000256" key="7">
    <source>
        <dbReference type="ARBA" id="ARBA00022777"/>
    </source>
</evidence>
<comment type="catalytic activity">
    <reaction evidence="11">
        <text>L-tyrosyl-[protein] + ATP = O-phospho-L-tyrosyl-[protein] + ADP + H(+)</text>
        <dbReference type="Rhea" id="RHEA:10596"/>
        <dbReference type="Rhea" id="RHEA-COMP:10136"/>
        <dbReference type="Rhea" id="RHEA-COMP:20101"/>
        <dbReference type="ChEBI" id="CHEBI:15378"/>
        <dbReference type="ChEBI" id="CHEBI:30616"/>
        <dbReference type="ChEBI" id="CHEBI:46858"/>
        <dbReference type="ChEBI" id="CHEBI:61978"/>
        <dbReference type="ChEBI" id="CHEBI:456216"/>
        <dbReference type="EC" id="2.7.12.1"/>
    </reaction>
</comment>
<dbReference type="SUPFAM" id="SSF56112">
    <property type="entry name" value="Protein kinase-like (PK-like)"/>
    <property type="match status" value="1"/>
</dbReference>
<dbReference type="GO" id="GO:0005524">
    <property type="term" value="F:ATP binding"/>
    <property type="evidence" value="ECO:0007669"/>
    <property type="project" value="UniProtKB-UniRule"/>
</dbReference>
<comment type="caution">
    <text evidence="15">The sequence shown here is derived from an EMBL/GenBank/DDBJ whole genome shotgun (WGS) entry which is preliminary data.</text>
</comment>
<keyword evidence="4" id="KW-0597">Phosphoprotein</keyword>
<evidence type="ECO:0000256" key="5">
    <source>
        <dbReference type="ARBA" id="ARBA00022679"/>
    </source>
</evidence>
<dbReference type="GO" id="GO:0004674">
    <property type="term" value="F:protein serine/threonine kinase activity"/>
    <property type="evidence" value="ECO:0007669"/>
    <property type="project" value="UniProtKB-KW"/>
</dbReference>
<reference evidence="15 16" key="1">
    <citation type="journal article" date="2018" name="Nat. Ecol. Evol.">
        <title>Shark genomes provide insights into elasmobranch evolution and the origin of vertebrates.</title>
        <authorList>
            <person name="Hara Y"/>
            <person name="Yamaguchi K"/>
            <person name="Onimaru K"/>
            <person name="Kadota M"/>
            <person name="Koyanagi M"/>
            <person name="Keeley SD"/>
            <person name="Tatsumi K"/>
            <person name="Tanaka K"/>
            <person name="Motone F"/>
            <person name="Kageyama Y"/>
            <person name="Nozu R"/>
            <person name="Adachi N"/>
            <person name="Nishimura O"/>
            <person name="Nakagawa R"/>
            <person name="Tanegashima C"/>
            <person name="Kiyatake I"/>
            <person name="Matsumoto R"/>
            <person name="Murakumo K"/>
            <person name="Nishida K"/>
            <person name="Terakita A"/>
            <person name="Kuratani S"/>
            <person name="Sato K"/>
            <person name="Hyodo S Kuraku.S."/>
        </authorList>
    </citation>
    <scope>NUCLEOTIDE SEQUENCE [LARGE SCALE GENOMIC DNA]</scope>
</reference>
<dbReference type="InterPro" id="IPR000719">
    <property type="entry name" value="Prot_kinase_dom"/>
</dbReference>
<dbReference type="OrthoDB" id="9332038at2759"/>
<evidence type="ECO:0000256" key="10">
    <source>
        <dbReference type="ARBA" id="ARBA00049308"/>
    </source>
</evidence>
<dbReference type="PANTHER" id="PTHR24058">
    <property type="entry name" value="DUAL SPECIFICITY PROTEIN KINASE"/>
    <property type="match status" value="1"/>
</dbReference>
<organism evidence="15 16">
    <name type="scientific">Scyliorhinus torazame</name>
    <name type="common">Cloudy catshark</name>
    <name type="synonym">Catulus torazame</name>
    <dbReference type="NCBI Taxonomy" id="75743"/>
    <lineage>
        <taxon>Eukaryota</taxon>
        <taxon>Metazoa</taxon>
        <taxon>Chordata</taxon>
        <taxon>Craniata</taxon>
        <taxon>Vertebrata</taxon>
        <taxon>Chondrichthyes</taxon>
        <taxon>Elasmobranchii</taxon>
        <taxon>Galeomorphii</taxon>
        <taxon>Galeoidea</taxon>
        <taxon>Carcharhiniformes</taxon>
        <taxon>Scyliorhinidae</taxon>
        <taxon>Scyliorhinus</taxon>
    </lineage>
</organism>
<keyword evidence="7" id="KW-0418">Kinase</keyword>
<dbReference type="PROSITE" id="PS50011">
    <property type="entry name" value="PROTEIN_KINASE_DOM"/>
    <property type="match status" value="1"/>
</dbReference>
<dbReference type="InterPro" id="IPR008271">
    <property type="entry name" value="Ser/Thr_kinase_AS"/>
</dbReference>
<evidence type="ECO:0000256" key="11">
    <source>
        <dbReference type="ARBA" id="ARBA00051680"/>
    </source>
</evidence>
<dbReference type="PROSITE" id="PS00107">
    <property type="entry name" value="PROTEIN_KINASE_ATP"/>
    <property type="match status" value="1"/>
</dbReference>
<dbReference type="Gene3D" id="1.10.510.10">
    <property type="entry name" value="Transferase(Phosphotransferase) domain 1"/>
    <property type="match status" value="1"/>
</dbReference>
<protein>
    <recommendedName>
        <fullName evidence="2">dual-specificity kinase</fullName>
        <ecNumber evidence="2">2.7.12.1</ecNumber>
    </recommendedName>
</protein>
<comment type="catalytic activity">
    <reaction evidence="9">
        <text>L-seryl-[protein] + ATP = O-phospho-L-seryl-[protein] + ADP + H(+)</text>
        <dbReference type="Rhea" id="RHEA:17989"/>
        <dbReference type="Rhea" id="RHEA-COMP:9863"/>
        <dbReference type="Rhea" id="RHEA-COMP:11604"/>
        <dbReference type="ChEBI" id="CHEBI:15378"/>
        <dbReference type="ChEBI" id="CHEBI:29999"/>
        <dbReference type="ChEBI" id="CHEBI:30616"/>
        <dbReference type="ChEBI" id="CHEBI:83421"/>
        <dbReference type="ChEBI" id="CHEBI:456216"/>
        <dbReference type="EC" id="2.7.12.1"/>
    </reaction>
</comment>
<evidence type="ECO:0000256" key="3">
    <source>
        <dbReference type="ARBA" id="ARBA00022527"/>
    </source>
</evidence>
<dbReference type="Pfam" id="PF00069">
    <property type="entry name" value="Pkinase"/>
    <property type="match status" value="1"/>
</dbReference>
<evidence type="ECO:0000313" key="15">
    <source>
        <dbReference type="EMBL" id="GCB69598.1"/>
    </source>
</evidence>
<evidence type="ECO:0000256" key="1">
    <source>
        <dbReference type="ARBA" id="ARBA00008867"/>
    </source>
</evidence>
<dbReference type="PROSITE" id="PS00108">
    <property type="entry name" value="PROTEIN_KINASE_ST"/>
    <property type="match status" value="1"/>
</dbReference>
<dbReference type="CDD" id="cd14225">
    <property type="entry name" value="PKc_DYRK4"/>
    <property type="match status" value="1"/>
</dbReference>
<dbReference type="GO" id="GO:0005634">
    <property type="term" value="C:nucleus"/>
    <property type="evidence" value="ECO:0007669"/>
    <property type="project" value="TreeGrafter"/>
</dbReference>
<feature type="domain" description="Protein kinase" evidence="14">
    <location>
        <begin position="420"/>
        <end position="716"/>
    </location>
</feature>
<evidence type="ECO:0000256" key="8">
    <source>
        <dbReference type="ARBA" id="ARBA00022840"/>
    </source>
</evidence>
<dbReference type="Gene3D" id="3.30.10.30">
    <property type="entry name" value="DYRK"/>
    <property type="match status" value="1"/>
</dbReference>
<evidence type="ECO:0000256" key="9">
    <source>
        <dbReference type="ARBA" id="ARBA00049003"/>
    </source>
</evidence>
<accession>A0A401P913</accession>
<keyword evidence="8 12" id="KW-0067">ATP-binding</keyword>
<keyword evidence="16" id="KW-1185">Reference proteome</keyword>
<feature type="compositionally biased region" description="Basic residues" evidence="13">
    <location>
        <begin position="187"/>
        <end position="197"/>
    </location>
</feature>
<dbReference type="GO" id="GO:0004712">
    <property type="term" value="F:protein serine/threonine/tyrosine kinase activity"/>
    <property type="evidence" value="ECO:0007669"/>
    <property type="project" value="UniProtKB-EC"/>
</dbReference>
<keyword evidence="5" id="KW-0808">Transferase</keyword>
<gene>
    <name evidence="15" type="ORF">scyTo_0005508</name>
</gene>
<feature type="compositionally biased region" description="Basic and acidic residues" evidence="13">
    <location>
        <begin position="62"/>
        <end position="80"/>
    </location>
</feature>
<dbReference type="InterPro" id="IPR042521">
    <property type="entry name" value="DYRK"/>
</dbReference>
<evidence type="ECO:0000256" key="13">
    <source>
        <dbReference type="SAM" id="MobiDB-lite"/>
    </source>
</evidence>
<feature type="region of interest" description="Disordered" evidence="13">
    <location>
        <begin position="221"/>
        <end position="266"/>
    </location>
</feature>
<feature type="binding site" evidence="12">
    <location>
        <position position="449"/>
    </location>
    <ligand>
        <name>ATP</name>
        <dbReference type="ChEBI" id="CHEBI:30616"/>
    </ligand>
</feature>
<keyword evidence="6 12" id="KW-0547">Nucleotide-binding</keyword>
<feature type="region of interest" description="Disordered" evidence="13">
    <location>
        <begin position="24"/>
        <end position="207"/>
    </location>
</feature>
<dbReference type="Gene3D" id="3.30.200.20">
    <property type="entry name" value="Phosphorylase Kinase, domain 1"/>
    <property type="match status" value="1"/>
</dbReference>
<dbReference type="GO" id="GO:0005856">
    <property type="term" value="C:cytoskeleton"/>
    <property type="evidence" value="ECO:0007669"/>
    <property type="project" value="TreeGrafter"/>
</dbReference>
<dbReference type="EC" id="2.7.12.1" evidence="2"/>
<keyword evidence="3" id="KW-0723">Serine/threonine-protein kinase</keyword>
<dbReference type="STRING" id="75743.A0A401P913"/>
<comment type="catalytic activity">
    <reaction evidence="10">
        <text>L-threonyl-[protein] + ATP = O-phospho-L-threonyl-[protein] + ADP + H(+)</text>
        <dbReference type="Rhea" id="RHEA:46608"/>
        <dbReference type="Rhea" id="RHEA-COMP:11060"/>
        <dbReference type="Rhea" id="RHEA-COMP:11605"/>
        <dbReference type="ChEBI" id="CHEBI:15378"/>
        <dbReference type="ChEBI" id="CHEBI:30013"/>
        <dbReference type="ChEBI" id="CHEBI:30616"/>
        <dbReference type="ChEBI" id="CHEBI:61977"/>
        <dbReference type="ChEBI" id="CHEBI:456216"/>
        <dbReference type="EC" id="2.7.12.1"/>
    </reaction>
</comment>
<evidence type="ECO:0000256" key="12">
    <source>
        <dbReference type="PROSITE-ProRule" id="PRU10141"/>
    </source>
</evidence>
<dbReference type="Proteomes" id="UP000288216">
    <property type="component" value="Unassembled WGS sequence"/>
</dbReference>
<comment type="similarity">
    <text evidence="1">Belongs to the protein kinase superfamily. CMGC Ser/Thr protein kinase family. MNB/DYRK subfamily.</text>
</comment>
<dbReference type="AlphaFoldDB" id="A0A401P913"/>
<proteinExistence type="inferred from homology"/>
<dbReference type="FunFam" id="1.10.510.10:FF:000112">
    <property type="entry name" value="Putative dual specificity tyrosine-phosphorylation-regulated kinase 2"/>
    <property type="match status" value="1"/>
</dbReference>
<dbReference type="PANTHER" id="PTHR24058:SF22">
    <property type="entry name" value="DUAL SPECIFICITY TYROSINE-PHOSPHORYLATION-REGULATED KINASE 4"/>
    <property type="match status" value="1"/>
</dbReference>
<name>A0A401P913_SCYTO</name>
<dbReference type="FunFam" id="3.30.200.20:FF:000127">
    <property type="entry name" value="Putative dual specificity tyrosine-phosphorylation-regulated kinase 2"/>
    <property type="match status" value="1"/>
</dbReference>
<dbReference type="GO" id="GO:0005737">
    <property type="term" value="C:cytoplasm"/>
    <property type="evidence" value="ECO:0007669"/>
    <property type="project" value="TreeGrafter"/>
</dbReference>
<evidence type="ECO:0000259" key="14">
    <source>
        <dbReference type="PROSITE" id="PS50011"/>
    </source>
</evidence>
<evidence type="ECO:0000256" key="2">
    <source>
        <dbReference type="ARBA" id="ARBA00013203"/>
    </source>
</evidence>
<feature type="compositionally biased region" description="Acidic residues" evidence="13">
    <location>
        <begin position="153"/>
        <end position="169"/>
    </location>
</feature>
<sequence>MNGMARPVRTKKAVDYSQCGDFDDDEDFTCGSAPPCKKSRLTTKEQKQKTEKNITNSGSQDAKAKKELPKERLPLDEKLYQRNLEAALVRSVQDPTTEGSDMVSAETKGPSVRPRPRRAAAGAASKQKQILLDERGSDGECEEDSVGEKDYSATEESESSESNTDEDEEFSFKNLSNENKKMDKIKTQMKKKEKKSPKPNNSATVVVPVKSSPLLLETMPASPKSLQVSSPSAGMKKPKWTPPAPKESSNNSQERTSRYSSIVGPLPPLEPSAKHSLVNSVRLHQHDNILPQIPNKTFSNGHTRYQDLHSGGINAQQIFQCSSKENQPEGNCKVPAKKPDKGRMFEGFKLPMTPEEALIHFKSGLTNYEHKEVLNYEDVWFLGLNCQKIEGSSEKQRNNGYDDDHGSYIKVLHDHIAYRYEILEVIGKGSFGQVVKCMDHKANELVAIKIIKNKKRFQHQAFVELKILDILQKKDKDGSNNVIHMKEYFYFRNHLYISFELLGMNLYELIQKNNFQGFTISLICRFAYTLLKSLQMLFREKIIHCDLKPENILLCPKGQGLIKVIDFGSSCFDNQKIYTYIQSRFYRSPEVILGHQYGLAIDMWSFGCILAELYTGYPLFPGENEVEQLACIMEVLGTPPSEIIQTSQRKRLFFDSKGFPKNVTNSKGKKRRPNSKELASVLKTNDNLFLDFLKGCLMWNPEHRLTPDDAIKHKWIQESRTKKSRLKLKATPATESNNKPAFKKAHSLKTAEKICHEADDRHKVHGEEETAITVRPRPLGASAEDDVTEKANDNCEILAEKELEDKSLKNIQQSVQPESPEELMCQERI</sequence>
<dbReference type="InterPro" id="IPR011009">
    <property type="entry name" value="Kinase-like_dom_sf"/>
</dbReference>
<dbReference type="InterPro" id="IPR050494">
    <property type="entry name" value="Ser_Thr_dual-spec_kinase"/>
</dbReference>
<dbReference type="OMA" id="ICHEADD"/>